<keyword evidence="5 7" id="KW-0548">Nucleotidyltransferase</keyword>
<dbReference type="Gene3D" id="3.90.550.10">
    <property type="entry name" value="Spore Coat Polysaccharide Biosynthesis Protein SpsA, Chain A"/>
    <property type="match status" value="1"/>
</dbReference>
<dbReference type="SUPFAM" id="SSF53448">
    <property type="entry name" value="Nucleotide-diphospho-sugar transferases"/>
    <property type="match status" value="1"/>
</dbReference>
<comment type="pathway">
    <text evidence="2 7">Isoprenoid biosynthesis; isopentenyl diphosphate biosynthesis via DXP pathway; isopentenyl diphosphate from 1-deoxy-D-xylulose 5-phosphate: step 2/6.</text>
</comment>
<evidence type="ECO:0000256" key="5">
    <source>
        <dbReference type="ARBA" id="ARBA00022695"/>
    </source>
</evidence>
<dbReference type="EMBL" id="VTUX01000002">
    <property type="protein sequence ID" value="KAA1193448.1"/>
    <property type="molecule type" value="Genomic_DNA"/>
</dbReference>
<dbReference type="UniPathway" id="UPA00056">
    <property type="reaction ID" value="UER00093"/>
</dbReference>
<dbReference type="PROSITE" id="PS01295">
    <property type="entry name" value="ISPD"/>
    <property type="match status" value="1"/>
</dbReference>
<dbReference type="HAMAP" id="MF_00108">
    <property type="entry name" value="IspD"/>
    <property type="match status" value="1"/>
</dbReference>
<proteinExistence type="inferred from homology"/>
<protein>
    <recommendedName>
        <fullName evidence="7">2-C-methyl-D-erythritol 4-phosphate cytidylyltransferase</fullName>
        <ecNumber evidence="7">2.7.7.60</ecNumber>
    </recommendedName>
    <alternativeName>
        <fullName evidence="7">4-diphosphocytidyl-2C-methyl-D-erythritol synthase</fullName>
    </alternativeName>
    <alternativeName>
        <fullName evidence="7">MEP cytidylyltransferase</fullName>
        <shortName evidence="7">MCT</shortName>
    </alternativeName>
</protein>
<dbReference type="NCBIfam" id="TIGR00453">
    <property type="entry name" value="ispD"/>
    <property type="match status" value="1"/>
</dbReference>
<comment type="similarity">
    <text evidence="3 7">Belongs to the IspD/TarI cytidylyltransferase family. IspD subfamily.</text>
</comment>
<dbReference type="RefSeq" id="WP_149610555.1">
    <property type="nucleotide sequence ID" value="NZ_VTUX01000002.1"/>
</dbReference>
<dbReference type="FunFam" id="3.90.550.10:FF:000003">
    <property type="entry name" value="2-C-methyl-D-erythritol 4-phosphate cytidylyltransferase"/>
    <property type="match status" value="1"/>
</dbReference>
<gene>
    <name evidence="7 8" type="primary">ispD</name>
    <name evidence="8" type="ORF">F0M18_06330</name>
</gene>
<dbReference type="PANTHER" id="PTHR32125:SF4">
    <property type="entry name" value="2-C-METHYL-D-ERYTHRITOL 4-PHOSPHATE CYTIDYLYLTRANSFERASE, CHLOROPLASTIC"/>
    <property type="match status" value="1"/>
</dbReference>
<sequence>MSRVLHGVIPAAGIGTRMGSEIPKQYLRLLGRTLLEHSLHAMLRVPGMQSVTLALHPEDTTAAGLDILGDARVNTVAGGAERVDSVQAALRAVPGTRDDWVLVHDAARPCLQQDDVMRLVDVVLTQGEGAILALPVVDTVKLADAQGKALRTLDRNRLWRAQTPQMFRLGELLDALESAQAAGATVTDEASAMEHAGYPVHLVPGAASNLKVTVPEDLQLAEWYLSRQGEH</sequence>
<evidence type="ECO:0000256" key="3">
    <source>
        <dbReference type="ARBA" id="ARBA00009789"/>
    </source>
</evidence>
<feature type="site" description="Transition state stabilizer" evidence="7">
    <location>
        <position position="17"/>
    </location>
</feature>
<dbReference type="InterPro" id="IPR029044">
    <property type="entry name" value="Nucleotide-diphossugar_trans"/>
</dbReference>
<dbReference type="InterPro" id="IPR018294">
    <property type="entry name" value="ISPD_synthase_CS"/>
</dbReference>
<dbReference type="AlphaFoldDB" id="A0A5B0X492"/>
<comment type="catalytic activity">
    <reaction evidence="1 7">
        <text>2-C-methyl-D-erythritol 4-phosphate + CTP + H(+) = 4-CDP-2-C-methyl-D-erythritol + diphosphate</text>
        <dbReference type="Rhea" id="RHEA:13429"/>
        <dbReference type="ChEBI" id="CHEBI:15378"/>
        <dbReference type="ChEBI" id="CHEBI:33019"/>
        <dbReference type="ChEBI" id="CHEBI:37563"/>
        <dbReference type="ChEBI" id="CHEBI:57823"/>
        <dbReference type="ChEBI" id="CHEBI:58262"/>
        <dbReference type="EC" id="2.7.7.60"/>
    </reaction>
</comment>
<keyword evidence="9" id="KW-1185">Reference proteome</keyword>
<evidence type="ECO:0000256" key="4">
    <source>
        <dbReference type="ARBA" id="ARBA00022679"/>
    </source>
</evidence>
<dbReference type="GO" id="GO:0050518">
    <property type="term" value="F:2-C-methyl-D-erythritol 4-phosphate cytidylyltransferase activity"/>
    <property type="evidence" value="ECO:0007669"/>
    <property type="project" value="UniProtKB-UniRule"/>
</dbReference>
<evidence type="ECO:0000256" key="2">
    <source>
        <dbReference type="ARBA" id="ARBA00004787"/>
    </source>
</evidence>
<feature type="site" description="Transition state stabilizer" evidence="7">
    <location>
        <position position="24"/>
    </location>
</feature>
<evidence type="ECO:0000256" key="7">
    <source>
        <dbReference type="HAMAP-Rule" id="MF_00108"/>
    </source>
</evidence>
<keyword evidence="6 7" id="KW-0414">Isoprene biosynthesis</keyword>
<dbReference type="InterPro" id="IPR001228">
    <property type="entry name" value="IspD"/>
</dbReference>
<dbReference type="InterPro" id="IPR050088">
    <property type="entry name" value="IspD/TarI_cytidylyltransf_bact"/>
</dbReference>
<accession>A0A5B0X492</accession>
<feature type="site" description="Positions MEP for the nucleophilic attack" evidence="7">
    <location>
        <position position="211"/>
    </location>
</feature>
<dbReference type="EC" id="2.7.7.60" evidence="7"/>
<feature type="site" description="Positions MEP for the nucleophilic attack" evidence="7">
    <location>
        <position position="155"/>
    </location>
</feature>
<dbReference type="Pfam" id="PF01128">
    <property type="entry name" value="IspD"/>
    <property type="match status" value="1"/>
</dbReference>
<evidence type="ECO:0000256" key="1">
    <source>
        <dbReference type="ARBA" id="ARBA00001282"/>
    </source>
</evidence>
<organism evidence="8 9">
    <name type="scientific">Pseudohalioglobus sediminis</name>
    <dbReference type="NCBI Taxonomy" id="2606449"/>
    <lineage>
        <taxon>Bacteria</taxon>
        <taxon>Pseudomonadati</taxon>
        <taxon>Pseudomonadota</taxon>
        <taxon>Gammaproteobacteria</taxon>
        <taxon>Cellvibrionales</taxon>
        <taxon>Halieaceae</taxon>
        <taxon>Pseudohalioglobus</taxon>
    </lineage>
</organism>
<comment type="caution">
    <text evidence="8">The sequence shown here is derived from an EMBL/GenBank/DDBJ whole genome shotgun (WGS) entry which is preliminary data.</text>
</comment>
<keyword evidence="4 7" id="KW-0808">Transferase</keyword>
<comment type="function">
    <text evidence="7">Catalyzes the formation of 4-diphosphocytidyl-2-C-methyl-D-erythritol from CTP and 2-C-methyl-D-erythritol 4-phosphate (MEP).</text>
</comment>
<evidence type="ECO:0000256" key="6">
    <source>
        <dbReference type="ARBA" id="ARBA00023229"/>
    </source>
</evidence>
<dbReference type="Proteomes" id="UP000323708">
    <property type="component" value="Unassembled WGS sequence"/>
</dbReference>
<dbReference type="CDD" id="cd02516">
    <property type="entry name" value="CDP-ME_synthetase"/>
    <property type="match status" value="1"/>
</dbReference>
<reference evidence="8 9" key="1">
    <citation type="submission" date="2019-09" db="EMBL/GenBank/DDBJ databases">
        <authorList>
            <person name="Chen X.-Y."/>
        </authorList>
    </citation>
    <scope>NUCLEOTIDE SEQUENCE [LARGE SCALE GENOMIC DNA]</scope>
    <source>
        <strain evidence="8 9">NY5</strain>
    </source>
</reference>
<dbReference type="GO" id="GO:0019288">
    <property type="term" value="P:isopentenyl diphosphate biosynthetic process, methylerythritol 4-phosphate pathway"/>
    <property type="evidence" value="ECO:0007669"/>
    <property type="project" value="UniProtKB-UniRule"/>
</dbReference>
<evidence type="ECO:0000313" key="8">
    <source>
        <dbReference type="EMBL" id="KAA1193448.1"/>
    </source>
</evidence>
<dbReference type="PANTHER" id="PTHR32125">
    <property type="entry name" value="2-C-METHYL-D-ERYTHRITOL 4-PHOSPHATE CYTIDYLYLTRANSFERASE, CHLOROPLASTIC"/>
    <property type="match status" value="1"/>
</dbReference>
<dbReference type="InterPro" id="IPR034683">
    <property type="entry name" value="IspD/TarI"/>
</dbReference>
<evidence type="ECO:0000313" key="9">
    <source>
        <dbReference type="Proteomes" id="UP000323708"/>
    </source>
</evidence>
<name>A0A5B0X492_9GAMM</name>